<keyword evidence="1" id="KW-0677">Repeat</keyword>
<evidence type="ECO:0000256" key="1">
    <source>
        <dbReference type="ARBA" id="ARBA00022737"/>
    </source>
</evidence>
<dbReference type="PANTHER" id="PTHR10502:SF196">
    <property type="entry name" value="ANNEXIN D4"/>
    <property type="match status" value="1"/>
</dbReference>
<keyword evidence="2" id="KW-0041">Annexin</keyword>
<protein>
    <submittedName>
        <fullName evidence="3">Uncharacterized protein</fullName>
    </submittedName>
</protein>
<dbReference type="EMBL" id="JASCZI010000108">
    <property type="protein sequence ID" value="MED6108821.1"/>
    <property type="molecule type" value="Genomic_DNA"/>
</dbReference>
<dbReference type="PANTHER" id="PTHR10502">
    <property type="entry name" value="ANNEXIN"/>
    <property type="match status" value="1"/>
</dbReference>
<proteinExistence type="predicted"/>
<evidence type="ECO:0000256" key="2">
    <source>
        <dbReference type="ARBA" id="ARBA00023216"/>
    </source>
</evidence>
<dbReference type="Pfam" id="PF00191">
    <property type="entry name" value="Annexin"/>
    <property type="match status" value="3"/>
</dbReference>
<comment type="caution">
    <text evidence="3">The sequence shown here is derived from an EMBL/GenBank/DDBJ whole genome shotgun (WGS) entry which is preliminary data.</text>
</comment>
<dbReference type="PROSITE" id="PS51897">
    <property type="entry name" value="ANNEXIN_2"/>
    <property type="match status" value="2"/>
</dbReference>
<organism evidence="3 4">
    <name type="scientific">Stylosanthes scabra</name>
    <dbReference type="NCBI Taxonomy" id="79078"/>
    <lineage>
        <taxon>Eukaryota</taxon>
        <taxon>Viridiplantae</taxon>
        <taxon>Streptophyta</taxon>
        <taxon>Embryophyta</taxon>
        <taxon>Tracheophyta</taxon>
        <taxon>Spermatophyta</taxon>
        <taxon>Magnoliopsida</taxon>
        <taxon>eudicotyledons</taxon>
        <taxon>Gunneridae</taxon>
        <taxon>Pentapetalae</taxon>
        <taxon>rosids</taxon>
        <taxon>fabids</taxon>
        <taxon>Fabales</taxon>
        <taxon>Fabaceae</taxon>
        <taxon>Papilionoideae</taxon>
        <taxon>50 kb inversion clade</taxon>
        <taxon>dalbergioids sensu lato</taxon>
        <taxon>Dalbergieae</taxon>
        <taxon>Pterocarpus clade</taxon>
        <taxon>Stylosanthes</taxon>
    </lineage>
</organism>
<accession>A0ABU6QBL5</accession>
<dbReference type="InterPro" id="IPR018502">
    <property type="entry name" value="Annexin_repeat"/>
</dbReference>
<gene>
    <name evidence="3" type="ORF">PIB30_027775</name>
</gene>
<keyword evidence="4" id="KW-1185">Reference proteome</keyword>
<dbReference type="InterPro" id="IPR001464">
    <property type="entry name" value="Annexin"/>
</dbReference>
<evidence type="ECO:0000313" key="3">
    <source>
        <dbReference type="EMBL" id="MED6108821.1"/>
    </source>
</evidence>
<dbReference type="InterPro" id="IPR037104">
    <property type="entry name" value="Annexin_sf"/>
</dbReference>
<dbReference type="PRINTS" id="PR00196">
    <property type="entry name" value="ANNEXIN"/>
</dbReference>
<dbReference type="SUPFAM" id="SSF47874">
    <property type="entry name" value="Annexin"/>
    <property type="match status" value="1"/>
</dbReference>
<dbReference type="Gene3D" id="1.10.220.10">
    <property type="entry name" value="Annexin"/>
    <property type="match status" value="3"/>
</dbReference>
<sequence length="318" mass="36725">MALNHELEAVTQALSGHGVDERSLVTILGKWDPMEREAFRKKTPNLFIEDKERHFQRWDDHYVRLLKHEFVRFKNAVVLWSMHPWERDARLVREALKKGKACYYGVLVEISCTRSSEELLGARKAYHSLFDHSIEEDVASHIHGTDRKLLVALVSAYRYEGSKIKDDHAKSEAKIIHNAIKDAHNKNKPISEDDEVIRILATRSKPHLKALYKHYKDISGKNLDEDLDDIRFKEAVQCLCIPQTYFCKVLDSALKIDVDKNTKKALTRVIVTRADIDIKEIKADYNNLYGVSLQQKIEETAKGNYKDFLLNLIARGSN</sequence>
<dbReference type="Proteomes" id="UP001341840">
    <property type="component" value="Unassembled WGS sequence"/>
</dbReference>
<reference evidence="3 4" key="1">
    <citation type="journal article" date="2023" name="Plants (Basel)">
        <title>Bridging the Gap: Combining Genomics and Transcriptomics Approaches to Understand Stylosanthes scabra, an Orphan Legume from the Brazilian Caatinga.</title>
        <authorList>
            <person name="Ferreira-Neto J.R.C."/>
            <person name="da Silva M.D."/>
            <person name="Binneck E."/>
            <person name="de Melo N.F."/>
            <person name="da Silva R.H."/>
            <person name="de Melo A.L.T.M."/>
            <person name="Pandolfi V."/>
            <person name="Bustamante F.O."/>
            <person name="Brasileiro-Vidal A.C."/>
            <person name="Benko-Iseppon A.M."/>
        </authorList>
    </citation>
    <scope>NUCLEOTIDE SEQUENCE [LARGE SCALE GENOMIC DNA]</scope>
    <source>
        <tissue evidence="3">Leaves</tissue>
    </source>
</reference>
<name>A0ABU6QBL5_9FABA</name>
<evidence type="ECO:0000313" key="4">
    <source>
        <dbReference type="Proteomes" id="UP001341840"/>
    </source>
</evidence>
<dbReference type="SMART" id="SM00335">
    <property type="entry name" value="ANX"/>
    <property type="match status" value="3"/>
</dbReference>